<dbReference type="AlphaFoldDB" id="A0A9J6AYU9"/>
<dbReference type="EMBL" id="JACXVP010000001">
    <property type="protein sequence ID" value="KAG5629593.1"/>
    <property type="molecule type" value="Genomic_DNA"/>
</dbReference>
<accession>A0A9J6AYU9</accession>
<evidence type="ECO:0000313" key="2">
    <source>
        <dbReference type="Proteomes" id="UP000824120"/>
    </source>
</evidence>
<keyword evidence="2" id="KW-1185">Reference proteome</keyword>
<gene>
    <name evidence="1" type="ORF">H5410_001310</name>
</gene>
<name>A0A9J6AYU9_SOLCO</name>
<protein>
    <submittedName>
        <fullName evidence="1">Uncharacterized protein</fullName>
    </submittedName>
</protein>
<dbReference type="Proteomes" id="UP000824120">
    <property type="component" value="Chromosome 1"/>
</dbReference>
<evidence type="ECO:0000313" key="1">
    <source>
        <dbReference type="EMBL" id="KAG5629593.1"/>
    </source>
</evidence>
<sequence>MLEAPVRPILPRSRVCAGYKVNAKSSNRSGENDQALIGEALEWRVLTGSLHLIVRTLHRLFNLHKCGRMARDLRRPEFDSEMGHCASGAFRRRNYGGKQEGVILWLARYIPEMAASEWSICFRPTFGHPEKATLTLWPSSSSSLLDRSVATKADNQVRVGQSGNAW</sequence>
<proteinExistence type="predicted"/>
<reference evidence="1 2" key="1">
    <citation type="submission" date="2020-09" db="EMBL/GenBank/DDBJ databases">
        <title>De no assembly of potato wild relative species, Solanum commersonii.</title>
        <authorList>
            <person name="Cho K."/>
        </authorList>
    </citation>
    <scope>NUCLEOTIDE SEQUENCE [LARGE SCALE GENOMIC DNA]</scope>
    <source>
        <strain evidence="1">LZ3.2</strain>
        <tissue evidence="1">Leaf</tissue>
    </source>
</reference>
<organism evidence="1 2">
    <name type="scientific">Solanum commersonii</name>
    <name type="common">Commerson's wild potato</name>
    <name type="synonym">Commerson's nightshade</name>
    <dbReference type="NCBI Taxonomy" id="4109"/>
    <lineage>
        <taxon>Eukaryota</taxon>
        <taxon>Viridiplantae</taxon>
        <taxon>Streptophyta</taxon>
        <taxon>Embryophyta</taxon>
        <taxon>Tracheophyta</taxon>
        <taxon>Spermatophyta</taxon>
        <taxon>Magnoliopsida</taxon>
        <taxon>eudicotyledons</taxon>
        <taxon>Gunneridae</taxon>
        <taxon>Pentapetalae</taxon>
        <taxon>asterids</taxon>
        <taxon>lamiids</taxon>
        <taxon>Solanales</taxon>
        <taxon>Solanaceae</taxon>
        <taxon>Solanoideae</taxon>
        <taxon>Solaneae</taxon>
        <taxon>Solanum</taxon>
    </lineage>
</organism>
<comment type="caution">
    <text evidence="1">The sequence shown here is derived from an EMBL/GenBank/DDBJ whole genome shotgun (WGS) entry which is preliminary data.</text>
</comment>